<dbReference type="InterPro" id="IPR005482">
    <property type="entry name" value="Biotin_COase_C"/>
</dbReference>
<evidence type="ECO:0000256" key="2">
    <source>
        <dbReference type="ARBA" id="ARBA00022598"/>
    </source>
</evidence>
<dbReference type="InterPro" id="IPR011761">
    <property type="entry name" value="ATP-grasp"/>
</dbReference>
<dbReference type="InterPro" id="IPR005479">
    <property type="entry name" value="CPAse_ATP-bd"/>
</dbReference>
<dbReference type="AlphaFoldDB" id="A0A1G6HQ75"/>
<dbReference type="PROSITE" id="PS50979">
    <property type="entry name" value="BC"/>
    <property type="match status" value="1"/>
</dbReference>
<dbReference type="Proteomes" id="UP000199387">
    <property type="component" value="Unassembled WGS sequence"/>
</dbReference>
<dbReference type="SMART" id="SM00878">
    <property type="entry name" value="Biotin_carb_C"/>
    <property type="match status" value="1"/>
</dbReference>
<gene>
    <name evidence="9" type="ORF">SAMN04488112_101162</name>
</gene>
<evidence type="ECO:0000313" key="9">
    <source>
        <dbReference type="EMBL" id="SDB96447.1"/>
    </source>
</evidence>
<evidence type="ECO:0000256" key="6">
    <source>
        <dbReference type="PROSITE-ProRule" id="PRU00409"/>
    </source>
</evidence>
<evidence type="ECO:0000256" key="5">
    <source>
        <dbReference type="ARBA" id="ARBA00023267"/>
    </source>
</evidence>
<evidence type="ECO:0000259" key="8">
    <source>
        <dbReference type="PROSITE" id="PS50979"/>
    </source>
</evidence>
<dbReference type="InterPro" id="IPR016185">
    <property type="entry name" value="PreATP-grasp_dom_sf"/>
</dbReference>
<dbReference type="InterPro" id="IPR050856">
    <property type="entry name" value="Biotin_carboxylase_complex"/>
</dbReference>
<dbReference type="SUPFAM" id="SSF52440">
    <property type="entry name" value="PreATP-grasp domain"/>
    <property type="match status" value="1"/>
</dbReference>
<proteinExistence type="predicted"/>
<dbReference type="PROSITE" id="PS50975">
    <property type="entry name" value="ATP_GRASP"/>
    <property type="match status" value="1"/>
</dbReference>
<keyword evidence="4 6" id="KW-0067">ATP-binding</keyword>
<dbReference type="Pfam" id="PF02785">
    <property type="entry name" value="Biotin_carb_C"/>
    <property type="match status" value="1"/>
</dbReference>
<dbReference type="PANTHER" id="PTHR18866:SF33">
    <property type="entry name" value="METHYLCROTONOYL-COA CARBOXYLASE SUBUNIT ALPHA, MITOCHONDRIAL-RELATED"/>
    <property type="match status" value="1"/>
</dbReference>
<protein>
    <recommendedName>
        <fullName evidence="1">biotin carboxylase</fullName>
        <ecNumber evidence="1">6.3.4.14</ecNumber>
    </recommendedName>
</protein>
<organism evidence="9 10">
    <name type="scientific">Melghirimyces thermohalophilus</name>
    <dbReference type="NCBI Taxonomy" id="1236220"/>
    <lineage>
        <taxon>Bacteria</taxon>
        <taxon>Bacillati</taxon>
        <taxon>Bacillota</taxon>
        <taxon>Bacilli</taxon>
        <taxon>Bacillales</taxon>
        <taxon>Thermoactinomycetaceae</taxon>
        <taxon>Melghirimyces</taxon>
    </lineage>
</organism>
<keyword evidence="10" id="KW-1185">Reference proteome</keyword>
<dbReference type="Gene3D" id="3.30.470.20">
    <property type="entry name" value="ATP-grasp fold, B domain"/>
    <property type="match status" value="1"/>
</dbReference>
<dbReference type="PANTHER" id="PTHR18866">
    <property type="entry name" value="CARBOXYLASE:PYRUVATE/ACETYL-COA/PROPIONYL-COA CARBOXYLASE"/>
    <property type="match status" value="1"/>
</dbReference>
<dbReference type="FunFam" id="3.40.50.20:FF:000010">
    <property type="entry name" value="Propionyl-CoA carboxylase subunit alpha"/>
    <property type="match status" value="1"/>
</dbReference>
<dbReference type="GO" id="GO:0046872">
    <property type="term" value="F:metal ion binding"/>
    <property type="evidence" value="ECO:0007669"/>
    <property type="project" value="InterPro"/>
</dbReference>
<dbReference type="Pfam" id="PF00289">
    <property type="entry name" value="Biotin_carb_N"/>
    <property type="match status" value="1"/>
</dbReference>
<evidence type="ECO:0000256" key="4">
    <source>
        <dbReference type="ARBA" id="ARBA00022840"/>
    </source>
</evidence>
<evidence type="ECO:0000256" key="1">
    <source>
        <dbReference type="ARBA" id="ARBA00013263"/>
    </source>
</evidence>
<dbReference type="NCBIfam" id="NF006367">
    <property type="entry name" value="PRK08591.1"/>
    <property type="match status" value="1"/>
</dbReference>
<dbReference type="SUPFAM" id="SSF56059">
    <property type="entry name" value="Glutathione synthetase ATP-binding domain-like"/>
    <property type="match status" value="1"/>
</dbReference>
<evidence type="ECO:0000313" key="10">
    <source>
        <dbReference type="Proteomes" id="UP000199387"/>
    </source>
</evidence>
<dbReference type="PROSITE" id="PS00867">
    <property type="entry name" value="CPSASE_2"/>
    <property type="match status" value="1"/>
</dbReference>
<keyword evidence="5" id="KW-0092">Biotin</keyword>
<feature type="domain" description="ATP-grasp" evidence="7">
    <location>
        <begin position="121"/>
        <end position="316"/>
    </location>
</feature>
<dbReference type="EMBL" id="FMZA01000001">
    <property type="protein sequence ID" value="SDB96447.1"/>
    <property type="molecule type" value="Genomic_DNA"/>
</dbReference>
<dbReference type="InterPro" id="IPR005481">
    <property type="entry name" value="BC-like_N"/>
</dbReference>
<dbReference type="InterPro" id="IPR011054">
    <property type="entry name" value="Rudment_hybrid_motif"/>
</dbReference>
<dbReference type="FunFam" id="3.30.1490.20:FF:000003">
    <property type="entry name" value="acetyl-CoA carboxylase isoform X1"/>
    <property type="match status" value="1"/>
</dbReference>
<dbReference type="EC" id="6.3.4.14" evidence="1"/>
<keyword evidence="3 6" id="KW-0547">Nucleotide-binding</keyword>
<keyword evidence="2" id="KW-0436">Ligase</keyword>
<dbReference type="SUPFAM" id="SSF51246">
    <property type="entry name" value="Rudiment single hybrid motif"/>
    <property type="match status" value="1"/>
</dbReference>
<sequence>MKIKKLLIANRGEIARRIIRTCRERGIPTVAVYSEADGDLPFVREADEAVEIGPPPVAKSYLNQEALLKAARDTGANAVHPGYGLLSENAAFARQVEAEGLIFVGPPPQVIAKMGDKVTARQTMQDAGVPVVPGTGDVHTPEEAIRKAEEIGWPVMLKASAGGGGIGMQVLRGPEEVEKAFATAQGRAKAYFGDETLFMERFIPSPRHVEVQILADGERTLHLFERECSVQRRNQKVVEESPSPSIRPQTREGLCLAAVRAAEAVGYTGAGTVEFLVDPDENFYFLEMNTRIQVEHPVTEMVTGLDLVSLQLDIAQGKALSLDQEAIRTQGHALEFRVYAEDPDRFLPSPGTLEAFVPPSGEGIRVDAGVESGSTVTPFYDPMIAKCIVYGRNREEALERSRVALADFDVRGIQSNLPLLREVLDRPEFISGQYDTQLLANIDHAIRGDKR</sequence>
<dbReference type="GO" id="GO:0004075">
    <property type="term" value="F:biotin carboxylase activity"/>
    <property type="evidence" value="ECO:0007669"/>
    <property type="project" value="UniProtKB-EC"/>
</dbReference>
<evidence type="ECO:0000256" key="3">
    <source>
        <dbReference type="ARBA" id="ARBA00022741"/>
    </source>
</evidence>
<accession>A0A1G6HQ75</accession>
<dbReference type="GO" id="GO:0005524">
    <property type="term" value="F:ATP binding"/>
    <property type="evidence" value="ECO:0007669"/>
    <property type="project" value="UniProtKB-UniRule"/>
</dbReference>
<dbReference type="InterPro" id="IPR011764">
    <property type="entry name" value="Biotin_carboxylation_dom"/>
</dbReference>
<name>A0A1G6HQ75_9BACL</name>
<evidence type="ECO:0000259" key="7">
    <source>
        <dbReference type="PROSITE" id="PS50975"/>
    </source>
</evidence>
<dbReference type="STRING" id="1236220.SAMN04488112_101162"/>
<feature type="domain" description="Biotin carboxylation" evidence="8">
    <location>
        <begin position="2"/>
        <end position="444"/>
    </location>
</feature>
<reference evidence="9 10" key="1">
    <citation type="submission" date="2016-10" db="EMBL/GenBank/DDBJ databases">
        <authorList>
            <person name="de Groot N.N."/>
        </authorList>
    </citation>
    <scope>NUCLEOTIDE SEQUENCE [LARGE SCALE GENOMIC DNA]</scope>
    <source>
        <strain evidence="9 10">DSM 45514</strain>
    </source>
</reference>
<dbReference type="Pfam" id="PF02786">
    <property type="entry name" value="CPSase_L_D2"/>
    <property type="match status" value="1"/>
</dbReference>